<organism evidence="4 5">
    <name type="scientific">Litoribaculum gwangyangense</name>
    <dbReference type="NCBI Taxonomy" id="1130722"/>
    <lineage>
        <taxon>Bacteria</taxon>
        <taxon>Pseudomonadati</taxon>
        <taxon>Bacteroidota</taxon>
        <taxon>Flavobacteriia</taxon>
        <taxon>Flavobacteriales</taxon>
        <taxon>Flavobacteriaceae</taxon>
        <taxon>Litoribaculum</taxon>
    </lineage>
</organism>
<reference evidence="5" key="1">
    <citation type="journal article" date="2019" name="Int. J. Syst. Evol. Microbiol.">
        <title>The Global Catalogue of Microorganisms (GCM) 10K type strain sequencing project: providing services to taxonomists for standard genome sequencing and annotation.</title>
        <authorList>
            <consortium name="The Broad Institute Genomics Platform"/>
            <consortium name="The Broad Institute Genome Sequencing Center for Infectious Disease"/>
            <person name="Wu L."/>
            <person name="Ma J."/>
        </authorList>
    </citation>
    <scope>NUCLEOTIDE SEQUENCE [LARGE SCALE GENOMIC DNA]</scope>
    <source>
        <strain evidence="5">JCM 18325</strain>
    </source>
</reference>
<protein>
    <recommendedName>
        <fullName evidence="6">FecR family protein</fullName>
    </recommendedName>
</protein>
<dbReference type="InterPro" id="IPR012373">
    <property type="entry name" value="Ferrdict_sens_TM"/>
</dbReference>
<evidence type="ECO:0008006" key="6">
    <source>
        <dbReference type="Google" id="ProtNLM"/>
    </source>
</evidence>
<dbReference type="PANTHER" id="PTHR30273:SF2">
    <property type="entry name" value="PROTEIN FECR"/>
    <property type="match status" value="1"/>
</dbReference>
<evidence type="ECO:0000259" key="3">
    <source>
        <dbReference type="Pfam" id="PF16344"/>
    </source>
</evidence>
<evidence type="ECO:0000259" key="2">
    <source>
        <dbReference type="Pfam" id="PF04773"/>
    </source>
</evidence>
<feature type="transmembrane region" description="Helical" evidence="1">
    <location>
        <begin position="84"/>
        <end position="101"/>
    </location>
</feature>
<sequence>MISQKILKLIIKYLNRQATLLERNELESWLEKDNNYKLFKGYVKINYLIDLNMDMFDTDDSKKELLELINKEKKQFKIRKYTRLMKYAAIAILFLGIGYFYQQGYFTKDSEIIIPKESVTLQLENGNIEVLNEDGSKNIIDNQGNLLGAQNGSLLVYNNSISKEKLVYNTLSVPYGKRFEIKLSDGTNVHLNAGSSLKYPVKFIEGEIREVFSEGQVYFDVAKDEDHPFVVTTDKISVRVLGTQFSVSSYTEDKDVSTVLVEGTVSIYDNNKSYSPETATLLSPGFKADWNKKEGRIKIQVADIEMQTAWIDGKIIFRHVPFENIVKKLERHYNVEIINNNKGFSKDLITASFDVETIEEVFKVISEIHPINYKIESNTVIIN</sequence>
<keyword evidence="5" id="KW-1185">Reference proteome</keyword>
<dbReference type="RefSeq" id="WP_345276902.1">
    <property type="nucleotide sequence ID" value="NZ_BAABJW010000003.1"/>
</dbReference>
<dbReference type="Proteomes" id="UP001501433">
    <property type="component" value="Unassembled WGS sequence"/>
</dbReference>
<evidence type="ECO:0000313" key="4">
    <source>
        <dbReference type="EMBL" id="GAA4812976.1"/>
    </source>
</evidence>
<name>A0ABP9CKZ1_9FLAO</name>
<dbReference type="Gene3D" id="2.60.120.1440">
    <property type="match status" value="1"/>
</dbReference>
<dbReference type="InterPro" id="IPR006860">
    <property type="entry name" value="FecR"/>
</dbReference>
<evidence type="ECO:0000313" key="5">
    <source>
        <dbReference type="Proteomes" id="UP001501433"/>
    </source>
</evidence>
<evidence type="ECO:0000256" key="1">
    <source>
        <dbReference type="SAM" id="Phobius"/>
    </source>
</evidence>
<proteinExistence type="predicted"/>
<keyword evidence="1" id="KW-0472">Membrane</keyword>
<feature type="domain" description="FecR protein" evidence="2">
    <location>
        <begin position="171"/>
        <end position="265"/>
    </location>
</feature>
<dbReference type="EMBL" id="BAABJW010000003">
    <property type="protein sequence ID" value="GAA4812976.1"/>
    <property type="molecule type" value="Genomic_DNA"/>
</dbReference>
<gene>
    <name evidence="4" type="ORF">GCM10023330_20720</name>
</gene>
<comment type="caution">
    <text evidence="4">The sequence shown here is derived from an EMBL/GenBank/DDBJ whole genome shotgun (WGS) entry which is preliminary data.</text>
</comment>
<dbReference type="Pfam" id="PF16344">
    <property type="entry name" value="FecR_C"/>
    <property type="match status" value="1"/>
</dbReference>
<dbReference type="InterPro" id="IPR032508">
    <property type="entry name" value="FecR_C"/>
</dbReference>
<keyword evidence="1" id="KW-1133">Transmembrane helix</keyword>
<dbReference type="Gene3D" id="3.55.50.30">
    <property type="match status" value="1"/>
</dbReference>
<feature type="domain" description="Protein FecR C-terminal" evidence="3">
    <location>
        <begin position="314"/>
        <end position="382"/>
    </location>
</feature>
<keyword evidence="1" id="KW-0812">Transmembrane</keyword>
<dbReference type="PANTHER" id="PTHR30273">
    <property type="entry name" value="PERIPLASMIC SIGNAL SENSOR AND SIGMA FACTOR ACTIVATOR FECR-RELATED"/>
    <property type="match status" value="1"/>
</dbReference>
<dbReference type="Pfam" id="PF04773">
    <property type="entry name" value="FecR"/>
    <property type="match status" value="1"/>
</dbReference>
<accession>A0ABP9CKZ1</accession>